<dbReference type="GO" id="GO:0003676">
    <property type="term" value="F:nucleic acid binding"/>
    <property type="evidence" value="ECO:0007669"/>
    <property type="project" value="InterPro"/>
</dbReference>
<dbReference type="Pfam" id="PF01918">
    <property type="entry name" value="Alba"/>
    <property type="match status" value="1"/>
</dbReference>
<name>X1D2H7_9ZZZZ</name>
<organism evidence="2">
    <name type="scientific">marine sediment metagenome</name>
    <dbReference type="NCBI Taxonomy" id="412755"/>
    <lineage>
        <taxon>unclassified sequences</taxon>
        <taxon>metagenomes</taxon>
        <taxon>ecological metagenomes</taxon>
    </lineage>
</organism>
<dbReference type="SUPFAM" id="SSF82704">
    <property type="entry name" value="AlbA-like"/>
    <property type="match status" value="1"/>
</dbReference>
<accession>X1D2H7</accession>
<dbReference type="EMBL" id="BART01025841">
    <property type="protein sequence ID" value="GAG90706.1"/>
    <property type="molecule type" value="Genomic_DNA"/>
</dbReference>
<feature type="domain" description="DNA/RNA-binding protein Alba-like" evidence="1">
    <location>
        <begin position="18"/>
        <end position="53"/>
    </location>
</feature>
<evidence type="ECO:0000313" key="2">
    <source>
        <dbReference type="EMBL" id="GAG90706.1"/>
    </source>
</evidence>
<dbReference type="Gene3D" id="3.30.110.20">
    <property type="entry name" value="Alba-like domain"/>
    <property type="match status" value="1"/>
</dbReference>
<proteinExistence type="predicted"/>
<dbReference type="AlphaFoldDB" id="X1D2H7"/>
<comment type="caution">
    <text evidence="2">The sequence shown here is derived from an EMBL/GenBank/DDBJ whole genome shotgun (WGS) entry which is preliminary data.</text>
</comment>
<feature type="non-terminal residue" evidence="2">
    <location>
        <position position="53"/>
    </location>
</feature>
<reference evidence="2" key="1">
    <citation type="journal article" date="2014" name="Front. Microbiol.">
        <title>High frequency of phylogenetically diverse reductive dehalogenase-homologous genes in deep subseafloor sedimentary metagenomes.</title>
        <authorList>
            <person name="Kawai M."/>
            <person name="Futagami T."/>
            <person name="Toyoda A."/>
            <person name="Takaki Y."/>
            <person name="Nishi S."/>
            <person name="Hori S."/>
            <person name="Arai W."/>
            <person name="Tsubouchi T."/>
            <person name="Morono Y."/>
            <person name="Uchiyama I."/>
            <person name="Ito T."/>
            <person name="Fujiyama A."/>
            <person name="Inagaki F."/>
            <person name="Takami H."/>
        </authorList>
    </citation>
    <scope>NUCLEOTIDE SEQUENCE</scope>
    <source>
        <strain evidence="2">Expedition CK06-06</strain>
    </source>
</reference>
<dbReference type="InterPro" id="IPR002775">
    <property type="entry name" value="DNA/RNA-bd_Alba-like"/>
</dbReference>
<gene>
    <name evidence="2" type="ORF">S01H4_46275</name>
</gene>
<dbReference type="InterPro" id="IPR036882">
    <property type="entry name" value="Alba-like_dom_sf"/>
</dbReference>
<evidence type="ECO:0000259" key="1">
    <source>
        <dbReference type="Pfam" id="PF01918"/>
    </source>
</evidence>
<protein>
    <recommendedName>
        <fullName evidence="1">DNA/RNA-binding protein Alba-like domain-containing protein</fullName>
    </recommendedName>
</protein>
<sequence>MTEEKTEEKQERKKIPDNVVFIGTKFFMNYIQAVQMIFKSSDEVTISARGKNI</sequence>